<comment type="cofactor">
    <cofactor evidence="1">
        <name>heme</name>
        <dbReference type="ChEBI" id="CHEBI:30413"/>
    </cofactor>
</comment>
<dbReference type="GO" id="GO:0016020">
    <property type="term" value="C:membrane"/>
    <property type="evidence" value="ECO:0007669"/>
    <property type="project" value="UniProtKB-SubCell"/>
</dbReference>
<evidence type="ECO:0000256" key="9">
    <source>
        <dbReference type="ARBA" id="ARBA00022989"/>
    </source>
</evidence>
<dbReference type="PANTHER" id="PTHR10978">
    <property type="entry name" value="SUCCINATE DEHYDROGENASE CYTOCHROME B560 SUBUNIT"/>
    <property type="match status" value="1"/>
</dbReference>
<comment type="similarity">
    <text evidence="4">Belongs to the cytochrome b560 family.</text>
</comment>
<evidence type="ECO:0000256" key="14">
    <source>
        <dbReference type="SAM" id="Phobius"/>
    </source>
</evidence>
<dbReference type="PROSITE" id="PS01000">
    <property type="entry name" value="SDH_CYT_1"/>
    <property type="match status" value="1"/>
</dbReference>
<dbReference type="GO" id="GO:0046872">
    <property type="term" value="F:metal ion binding"/>
    <property type="evidence" value="ECO:0007669"/>
    <property type="project" value="UniProtKB-KW"/>
</dbReference>
<keyword evidence="11 14" id="KW-0472">Membrane</keyword>
<dbReference type="InterPro" id="IPR014314">
    <property type="entry name" value="Succ_DH_cytb556"/>
</dbReference>
<accession>A0A7W9A3X1</accession>
<dbReference type="OrthoDB" id="9799441at2"/>
<dbReference type="Gene3D" id="1.20.1300.10">
    <property type="entry name" value="Fumarate reductase/succinate dehydrogenase, transmembrane subunit"/>
    <property type="match status" value="1"/>
</dbReference>
<evidence type="ECO:0000256" key="4">
    <source>
        <dbReference type="ARBA" id="ARBA00007244"/>
    </source>
</evidence>
<keyword evidence="7 14" id="KW-0812">Transmembrane</keyword>
<protein>
    <recommendedName>
        <fullName evidence="5">Succinate dehydrogenase cytochrome b556 subunit</fullName>
    </recommendedName>
</protein>
<keyword evidence="8" id="KW-0479">Metal-binding</keyword>
<gene>
    <name evidence="15" type="ORF">FHS65_001471</name>
</gene>
<keyword evidence="10" id="KW-0408">Iron</keyword>
<dbReference type="Pfam" id="PF01127">
    <property type="entry name" value="Sdh_cyt"/>
    <property type="match status" value="1"/>
</dbReference>
<feature type="transmembrane region" description="Helical" evidence="14">
    <location>
        <begin position="124"/>
        <end position="148"/>
    </location>
</feature>
<evidence type="ECO:0000256" key="3">
    <source>
        <dbReference type="ARBA" id="ARBA00004141"/>
    </source>
</evidence>
<name>A0A7W9A3X1_9CAUL</name>
<evidence type="ECO:0000256" key="7">
    <source>
        <dbReference type="ARBA" id="ARBA00022692"/>
    </source>
</evidence>
<comment type="caution">
    <text evidence="15">The sequence shown here is derived from an EMBL/GenBank/DDBJ whole genome shotgun (WGS) entry which is preliminary data.</text>
</comment>
<evidence type="ECO:0000313" key="16">
    <source>
        <dbReference type="Proteomes" id="UP000548978"/>
    </source>
</evidence>
<feature type="transmembrane region" description="Helical" evidence="14">
    <location>
        <begin position="80"/>
        <end position="104"/>
    </location>
</feature>
<evidence type="ECO:0000256" key="10">
    <source>
        <dbReference type="ARBA" id="ARBA00023004"/>
    </source>
</evidence>
<dbReference type="Proteomes" id="UP000548978">
    <property type="component" value="Unassembled WGS sequence"/>
</dbReference>
<evidence type="ECO:0000256" key="5">
    <source>
        <dbReference type="ARBA" id="ARBA00020076"/>
    </source>
</evidence>
<evidence type="ECO:0000313" key="15">
    <source>
        <dbReference type="EMBL" id="MBB5660720.1"/>
    </source>
</evidence>
<dbReference type="GO" id="GO:0006099">
    <property type="term" value="P:tricarboxylic acid cycle"/>
    <property type="evidence" value="ECO:0007669"/>
    <property type="project" value="InterPro"/>
</dbReference>
<dbReference type="InterPro" id="IPR018495">
    <property type="entry name" value="Succ_DH_cyt_bsu_CS"/>
</dbReference>
<dbReference type="InterPro" id="IPR000701">
    <property type="entry name" value="SuccDH_FuR_B_TM-su"/>
</dbReference>
<dbReference type="CDD" id="cd03499">
    <property type="entry name" value="SQR_TypeC_SdhC"/>
    <property type="match status" value="1"/>
</dbReference>
<dbReference type="NCBIfam" id="TIGR02970">
    <property type="entry name" value="succ_dehyd_cytB"/>
    <property type="match status" value="1"/>
</dbReference>
<dbReference type="InterPro" id="IPR034804">
    <property type="entry name" value="SQR/QFR_C/D"/>
</dbReference>
<dbReference type="GO" id="GO:0009055">
    <property type="term" value="F:electron transfer activity"/>
    <property type="evidence" value="ECO:0007669"/>
    <property type="project" value="InterPro"/>
</dbReference>
<keyword evidence="16" id="KW-1185">Reference proteome</keyword>
<comment type="subcellular location">
    <subcellularLocation>
        <location evidence="3">Membrane</location>
        <topology evidence="3">Multi-pass membrane protein</topology>
    </subcellularLocation>
</comment>
<dbReference type="PROSITE" id="PS01001">
    <property type="entry name" value="SDH_CYT_2"/>
    <property type="match status" value="1"/>
</dbReference>
<evidence type="ECO:0000256" key="13">
    <source>
        <dbReference type="SAM" id="MobiDB-lite"/>
    </source>
</evidence>
<evidence type="ECO:0000256" key="12">
    <source>
        <dbReference type="ARBA" id="ARBA00025912"/>
    </source>
</evidence>
<evidence type="ECO:0000256" key="11">
    <source>
        <dbReference type="ARBA" id="ARBA00023136"/>
    </source>
</evidence>
<keyword evidence="6" id="KW-0349">Heme</keyword>
<reference evidence="15 16" key="1">
    <citation type="submission" date="2020-08" db="EMBL/GenBank/DDBJ databases">
        <title>Genomic Encyclopedia of Type Strains, Phase IV (KMG-IV): sequencing the most valuable type-strain genomes for metagenomic binning, comparative biology and taxonomic classification.</title>
        <authorList>
            <person name="Goeker M."/>
        </authorList>
    </citation>
    <scope>NUCLEOTIDE SEQUENCE [LARGE SCALE GENOMIC DNA]</scope>
    <source>
        <strain evidence="15 16">DSM 24448</strain>
    </source>
</reference>
<evidence type="ECO:0000256" key="2">
    <source>
        <dbReference type="ARBA" id="ARBA00004050"/>
    </source>
</evidence>
<dbReference type="AlphaFoldDB" id="A0A7W9A3X1"/>
<comment type="subunit">
    <text evidence="12">Part of an enzyme complex containing four subunits: a flavoprotein, an iron-sulfur protein, plus two membrane-anchoring proteins, SdhC and SdhD. The complex can form homotrimers.</text>
</comment>
<evidence type="ECO:0000256" key="6">
    <source>
        <dbReference type="ARBA" id="ARBA00022617"/>
    </source>
</evidence>
<dbReference type="RefSeq" id="WP_123287977.1">
    <property type="nucleotide sequence ID" value="NZ_JACIJB010000005.1"/>
</dbReference>
<feature type="region of interest" description="Disordered" evidence="13">
    <location>
        <begin position="1"/>
        <end position="30"/>
    </location>
</feature>
<sequence length="154" mass="16282">MSEPLSGSPADQAGPPQFYTPQPNGRVRPTSPHLQIWRWHVTMLGSILHRITGSGLAGGVVLVALWLGALAFGPEAYETFVGLAGSPLGLIVWFALSLAGFYHLASGVRHLIWDTGAGLSPKGASTLTTITLVFAVVATLTFWGWLFASGKVTL</sequence>
<evidence type="ECO:0000256" key="1">
    <source>
        <dbReference type="ARBA" id="ARBA00001971"/>
    </source>
</evidence>
<dbReference type="EMBL" id="JACIJB010000005">
    <property type="protein sequence ID" value="MBB5660720.1"/>
    <property type="molecule type" value="Genomic_DNA"/>
</dbReference>
<evidence type="ECO:0000256" key="8">
    <source>
        <dbReference type="ARBA" id="ARBA00022723"/>
    </source>
</evidence>
<feature type="transmembrane region" description="Helical" evidence="14">
    <location>
        <begin position="47"/>
        <end position="68"/>
    </location>
</feature>
<organism evidence="15 16">
    <name type="scientific">Brevundimonas halotolerans</name>
    <dbReference type="NCBI Taxonomy" id="69670"/>
    <lineage>
        <taxon>Bacteria</taxon>
        <taxon>Pseudomonadati</taxon>
        <taxon>Pseudomonadota</taxon>
        <taxon>Alphaproteobacteria</taxon>
        <taxon>Caulobacterales</taxon>
        <taxon>Caulobacteraceae</taxon>
        <taxon>Brevundimonas</taxon>
    </lineage>
</organism>
<keyword evidence="9 14" id="KW-1133">Transmembrane helix</keyword>
<comment type="function">
    <text evidence="2">Membrane-anchoring subunit of succinate dehydrogenase (SDH).</text>
</comment>
<proteinExistence type="inferred from homology"/>
<dbReference type="PANTHER" id="PTHR10978:SF5">
    <property type="entry name" value="SUCCINATE DEHYDROGENASE CYTOCHROME B560 SUBUNIT, MITOCHONDRIAL"/>
    <property type="match status" value="1"/>
</dbReference>
<dbReference type="SUPFAM" id="SSF81343">
    <property type="entry name" value="Fumarate reductase respiratory complex transmembrane subunits"/>
    <property type="match status" value="1"/>
</dbReference>